<dbReference type="EMBL" id="JACCFH010000001">
    <property type="protein sequence ID" value="NYG34787.1"/>
    <property type="molecule type" value="Genomic_DNA"/>
</dbReference>
<feature type="domain" description="Ice-binding protein C-terminal" evidence="2">
    <location>
        <begin position="145"/>
        <end position="169"/>
    </location>
</feature>
<keyword evidence="1" id="KW-0732">Signal</keyword>
<name>A0A7Y9R4B1_9BURK</name>
<protein>
    <recommendedName>
        <fullName evidence="2">Ice-binding protein C-terminal domain-containing protein</fullName>
    </recommendedName>
</protein>
<feature type="signal peptide" evidence="1">
    <location>
        <begin position="1"/>
        <end position="24"/>
    </location>
</feature>
<comment type="caution">
    <text evidence="3">The sequence shown here is derived from an EMBL/GenBank/DDBJ whole genome shotgun (WGS) entry which is preliminary data.</text>
</comment>
<dbReference type="Pfam" id="PF07589">
    <property type="entry name" value="PEP-CTERM"/>
    <property type="match status" value="1"/>
</dbReference>
<evidence type="ECO:0000313" key="3">
    <source>
        <dbReference type="EMBL" id="NYG34787.1"/>
    </source>
</evidence>
<gene>
    <name evidence="3" type="ORF">BDD16_003773</name>
</gene>
<dbReference type="NCBIfam" id="NF038126">
    <property type="entry name" value="PEP_CTERM_FxDxF"/>
    <property type="match status" value="1"/>
</dbReference>
<reference evidence="3 4" key="1">
    <citation type="submission" date="2020-07" db="EMBL/GenBank/DDBJ databases">
        <title>Genomic Encyclopedia of Archaeal and Bacterial Type Strains, Phase II (KMG-II): from individual species to whole genera.</title>
        <authorList>
            <person name="Goeker M."/>
        </authorList>
    </citation>
    <scope>NUCLEOTIDE SEQUENCE [LARGE SCALE GENOMIC DNA]</scope>
    <source>
        <strain evidence="3 4">DSM 21226</strain>
    </source>
</reference>
<keyword evidence="4" id="KW-1185">Reference proteome</keyword>
<dbReference type="Proteomes" id="UP000518288">
    <property type="component" value="Unassembled WGS sequence"/>
</dbReference>
<organism evidence="3 4">
    <name type="scientific">Sphaerotilus montanus</name>
    <dbReference type="NCBI Taxonomy" id="522889"/>
    <lineage>
        <taxon>Bacteria</taxon>
        <taxon>Pseudomonadati</taxon>
        <taxon>Pseudomonadota</taxon>
        <taxon>Betaproteobacteria</taxon>
        <taxon>Burkholderiales</taxon>
        <taxon>Sphaerotilaceae</taxon>
        <taxon>Sphaerotilus</taxon>
    </lineage>
</organism>
<dbReference type="RefSeq" id="WP_179635387.1">
    <property type="nucleotide sequence ID" value="NZ_CAXYYM010000062.1"/>
</dbReference>
<evidence type="ECO:0000313" key="4">
    <source>
        <dbReference type="Proteomes" id="UP000518288"/>
    </source>
</evidence>
<dbReference type="InterPro" id="IPR013424">
    <property type="entry name" value="Ice-binding_C"/>
</dbReference>
<evidence type="ECO:0000256" key="1">
    <source>
        <dbReference type="SAM" id="SignalP"/>
    </source>
</evidence>
<accession>A0A7Y9R4B1</accession>
<dbReference type="AlphaFoldDB" id="A0A7Y9R4B1"/>
<proteinExistence type="predicted"/>
<evidence type="ECO:0000259" key="2">
    <source>
        <dbReference type="Pfam" id="PF07589"/>
    </source>
</evidence>
<feature type="chain" id="PRO_5031520218" description="Ice-binding protein C-terminal domain-containing protein" evidence="1">
    <location>
        <begin position="25"/>
        <end position="171"/>
    </location>
</feature>
<sequence>MRLHPALLAATAAIASTFAFNAQAVTTDWGVHDALEVASVRTPVGSFNDSYLFSLTAVETLFSTAVSNNLTSALNITGGQVSLFREAGAVDTTVGSFAFNDVTGSISHAFGLLGAGDYYYEVSGAGTGSLGGFYTLSSTLLPVTPVPEADSLAMMLAGLGVLGFLGRRRIR</sequence>